<evidence type="ECO:0000256" key="3">
    <source>
        <dbReference type="ARBA" id="ARBA00022692"/>
    </source>
</evidence>
<feature type="transmembrane region" description="Helical" evidence="6">
    <location>
        <begin position="227"/>
        <end position="248"/>
    </location>
</feature>
<dbReference type="Proteomes" id="UP000007967">
    <property type="component" value="Chromosome"/>
</dbReference>
<comment type="subcellular location">
    <subcellularLocation>
        <location evidence="1">Cell membrane</location>
        <topology evidence="1">Multi-pass membrane protein</topology>
    </subcellularLocation>
</comment>
<dbReference type="Pfam" id="PF09678">
    <property type="entry name" value="Caa3_CtaG"/>
    <property type="match status" value="1"/>
</dbReference>
<name>D2PYE6_KRIFD</name>
<protein>
    <recommendedName>
        <fullName evidence="9">Cytochrome c oxidase caa3-type, assembly factor CtaG-related protein</fullName>
    </recommendedName>
</protein>
<evidence type="ECO:0000313" key="7">
    <source>
        <dbReference type="EMBL" id="ADB35514.1"/>
    </source>
</evidence>
<dbReference type="RefSeq" id="WP_012924066.1">
    <property type="nucleotide sequence ID" value="NC_013729.1"/>
</dbReference>
<feature type="transmembrane region" description="Helical" evidence="6">
    <location>
        <begin position="121"/>
        <end position="140"/>
    </location>
</feature>
<feature type="transmembrane region" description="Helical" evidence="6">
    <location>
        <begin position="77"/>
        <end position="101"/>
    </location>
</feature>
<dbReference type="AlphaFoldDB" id="D2PYE6"/>
<feature type="transmembrane region" description="Helical" evidence="6">
    <location>
        <begin position="185"/>
        <end position="207"/>
    </location>
</feature>
<proteinExistence type="predicted"/>
<dbReference type="OrthoDB" id="5024156at2"/>
<keyword evidence="2" id="KW-1003">Cell membrane</keyword>
<gene>
    <name evidence="7" type="ordered locus">Kfla_6517</name>
</gene>
<dbReference type="HOGENOM" id="CLU_054944_2_0_11"/>
<dbReference type="InterPro" id="IPR019108">
    <property type="entry name" value="Caa3_assmbl_CtaG-rel"/>
</dbReference>
<dbReference type="STRING" id="479435.Kfla_6517"/>
<keyword evidence="5 6" id="KW-0472">Membrane</keyword>
<keyword evidence="4 6" id="KW-1133">Transmembrane helix</keyword>
<feature type="transmembrane region" description="Helical" evidence="6">
    <location>
        <begin position="44"/>
        <end position="65"/>
    </location>
</feature>
<feature type="transmembrane region" description="Helical" evidence="6">
    <location>
        <begin position="152"/>
        <end position="173"/>
    </location>
</feature>
<evidence type="ECO:0000256" key="5">
    <source>
        <dbReference type="ARBA" id="ARBA00023136"/>
    </source>
</evidence>
<keyword evidence="8" id="KW-1185">Reference proteome</keyword>
<evidence type="ECO:0000313" key="8">
    <source>
        <dbReference type="Proteomes" id="UP000007967"/>
    </source>
</evidence>
<dbReference type="KEGG" id="kfl:Kfla_6517"/>
<evidence type="ECO:0000256" key="6">
    <source>
        <dbReference type="SAM" id="Phobius"/>
    </source>
</evidence>
<evidence type="ECO:0008006" key="9">
    <source>
        <dbReference type="Google" id="ProtNLM"/>
    </source>
</evidence>
<sequence>MTHSHDHQATGLATFAALLTALVLVIVYAWAVQRLQRRGDTWSVGRFLCFAGGVLGLTAAFALPLPGRAFTAHMTQHLLIGMLAPLLIVLARPLTLALRVLRPGRARQSLLALAHSRWSSFVQLLPVVAVLEVGGLWALYRTPLFAASQERPWLHAVVHGHVIVSGLLFAFVICQLDPVRRRYGLVPRAATVVLAGAAHAVLAKSLYASPPPGTTFAAADLAVGAKVMYYGGDVVEILLAVVLALQWYSAEGRRFTRGLRPGTSSGRALGRLGRASR</sequence>
<evidence type="ECO:0000256" key="2">
    <source>
        <dbReference type="ARBA" id="ARBA00022475"/>
    </source>
</evidence>
<organism evidence="7 8">
    <name type="scientific">Kribbella flavida (strain DSM 17836 / JCM 10339 / NBRC 14399)</name>
    <dbReference type="NCBI Taxonomy" id="479435"/>
    <lineage>
        <taxon>Bacteria</taxon>
        <taxon>Bacillati</taxon>
        <taxon>Actinomycetota</taxon>
        <taxon>Actinomycetes</taxon>
        <taxon>Propionibacteriales</taxon>
        <taxon>Kribbellaceae</taxon>
        <taxon>Kribbella</taxon>
    </lineage>
</organism>
<reference evidence="7 8" key="2">
    <citation type="journal article" date="2010" name="Stand. Genomic Sci.">
        <title>Complete genome sequence of Kribbella flavida type strain (IFO 14399).</title>
        <authorList>
            <person name="Pukall R."/>
            <person name="Lapidus A."/>
            <person name="Glavina Del Rio T."/>
            <person name="Copeland A."/>
            <person name="Tice H."/>
            <person name="Cheng J.-F."/>
            <person name="Lucas S."/>
            <person name="Chen F."/>
            <person name="Nolan M."/>
            <person name="LaButti K."/>
            <person name="Pati A."/>
            <person name="Ivanova N."/>
            <person name="Mavrommatis K."/>
            <person name="Mikhailova N."/>
            <person name="Pitluck S."/>
            <person name="Bruce D."/>
            <person name="Goodwin L."/>
            <person name="Land M."/>
            <person name="Hauser L."/>
            <person name="Chang Y.-J."/>
            <person name="Jeffries C.D."/>
            <person name="Chen A."/>
            <person name="Palaniappan K."/>
            <person name="Chain P."/>
            <person name="Rohde M."/>
            <person name="Goeker M."/>
            <person name="Bristow J."/>
            <person name="Eisen J.A."/>
            <person name="Markowitz V."/>
            <person name="Hugenholtz P."/>
            <person name="Kyrpides N.C."/>
            <person name="Klenk H.-P."/>
            <person name="Brettin T."/>
        </authorList>
    </citation>
    <scope>NUCLEOTIDE SEQUENCE [LARGE SCALE GENOMIC DNA]</scope>
    <source>
        <strain evidence="8">DSM 17836 / JCM 10339 / NBRC 14399</strain>
    </source>
</reference>
<accession>D2PYE6</accession>
<evidence type="ECO:0000256" key="4">
    <source>
        <dbReference type="ARBA" id="ARBA00022989"/>
    </source>
</evidence>
<evidence type="ECO:0000256" key="1">
    <source>
        <dbReference type="ARBA" id="ARBA00004651"/>
    </source>
</evidence>
<dbReference type="EMBL" id="CP001736">
    <property type="protein sequence ID" value="ADB35514.1"/>
    <property type="molecule type" value="Genomic_DNA"/>
</dbReference>
<dbReference type="GO" id="GO:0005886">
    <property type="term" value="C:plasma membrane"/>
    <property type="evidence" value="ECO:0007669"/>
    <property type="project" value="UniProtKB-SubCell"/>
</dbReference>
<feature type="transmembrane region" description="Helical" evidence="6">
    <location>
        <begin position="12"/>
        <end position="32"/>
    </location>
</feature>
<reference evidence="8" key="1">
    <citation type="submission" date="2009-09" db="EMBL/GenBank/DDBJ databases">
        <title>The complete genome of Kribbella flavida DSM 17836.</title>
        <authorList>
            <consortium name="US DOE Joint Genome Institute (JGI-PGF)"/>
            <person name="Lucas S."/>
            <person name="Copeland A."/>
            <person name="Lapidus A."/>
            <person name="Glavina del Rio T."/>
            <person name="Dalin E."/>
            <person name="Tice H."/>
            <person name="Bruce D."/>
            <person name="Goodwin L."/>
            <person name="Pitluck S."/>
            <person name="Kyrpides N."/>
            <person name="Mavromatis K."/>
            <person name="Ivanova N."/>
            <person name="Saunders E."/>
            <person name="Brettin T."/>
            <person name="Detter J.C."/>
            <person name="Han C."/>
            <person name="Larimer F."/>
            <person name="Land M."/>
            <person name="Hauser L."/>
            <person name="Markowitz V."/>
            <person name="Cheng J.-F."/>
            <person name="Hugenholtz P."/>
            <person name="Woyke T."/>
            <person name="Wu D."/>
            <person name="Pukall R."/>
            <person name="Klenk H.-P."/>
            <person name="Eisen J.A."/>
        </authorList>
    </citation>
    <scope>NUCLEOTIDE SEQUENCE [LARGE SCALE GENOMIC DNA]</scope>
    <source>
        <strain evidence="8">DSM 17836 / JCM 10339 / NBRC 14399</strain>
    </source>
</reference>
<keyword evidence="3 6" id="KW-0812">Transmembrane</keyword>
<dbReference type="eggNOG" id="COG3336">
    <property type="taxonomic scope" value="Bacteria"/>
</dbReference>